<organism evidence="2 3">
    <name type="scientific">Gymnopilus junonius</name>
    <name type="common">Spectacular rustgill mushroom</name>
    <name type="synonym">Gymnopilus spectabilis subsp. junonius</name>
    <dbReference type="NCBI Taxonomy" id="109634"/>
    <lineage>
        <taxon>Eukaryota</taxon>
        <taxon>Fungi</taxon>
        <taxon>Dikarya</taxon>
        <taxon>Basidiomycota</taxon>
        <taxon>Agaricomycotina</taxon>
        <taxon>Agaricomycetes</taxon>
        <taxon>Agaricomycetidae</taxon>
        <taxon>Agaricales</taxon>
        <taxon>Agaricineae</taxon>
        <taxon>Hymenogastraceae</taxon>
        <taxon>Gymnopilus</taxon>
    </lineage>
</organism>
<sequence>MFMPPPLPPGYSSTTNGPFQPSMMQPQTITFTDDCLKTGTRHSSPYSSPMRRASSDQITFDQFRHVHLRYIRAQAIEKGHPSSYLPMKAHLVENATNCGLPHPKSKLVPNLRKWCPSLLFGHSNYVSFVILKKQKKQQGKDAGKENLADLEEVEDEHLNKELGNISLQDFLDTILMEKDVKLFATFVDISELEGKDTWDWADALSKAIWEHMNYCFM</sequence>
<dbReference type="EMBL" id="JADNYJ010000194">
    <property type="protein sequence ID" value="KAF8875606.1"/>
    <property type="molecule type" value="Genomic_DNA"/>
</dbReference>
<accession>A0A9P5NB18</accession>
<gene>
    <name evidence="2" type="ORF">CPB84DRAFT_1752645</name>
</gene>
<keyword evidence="3" id="KW-1185">Reference proteome</keyword>
<comment type="caution">
    <text evidence="2">The sequence shown here is derived from an EMBL/GenBank/DDBJ whole genome shotgun (WGS) entry which is preliminary data.</text>
</comment>
<feature type="region of interest" description="Disordered" evidence="1">
    <location>
        <begin position="1"/>
        <end position="20"/>
    </location>
</feature>
<dbReference type="AlphaFoldDB" id="A0A9P5NB18"/>
<dbReference type="Proteomes" id="UP000724874">
    <property type="component" value="Unassembled WGS sequence"/>
</dbReference>
<evidence type="ECO:0000313" key="2">
    <source>
        <dbReference type="EMBL" id="KAF8875606.1"/>
    </source>
</evidence>
<reference evidence="2" key="1">
    <citation type="submission" date="2020-11" db="EMBL/GenBank/DDBJ databases">
        <authorList>
            <consortium name="DOE Joint Genome Institute"/>
            <person name="Ahrendt S."/>
            <person name="Riley R."/>
            <person name="Andreopoulos W."/>
            <person name="LaButti K."/>
            <person name="Pangilinan J."/>
            <person name="Ruiz-duenas F.J."/>
            <person name="Barrasa J.M."/>
            <person name="Sanchez-Garcia M."/>
            <person name="Camarero S."/>
            <person name="Miyauchi S."/>
            <person name="Serrano A."/>
            <person name="Linde D."/>
            <person name="Babiker R."/>
            <person name="Drula E."/>
            <person name="Ayuso-Fernandez I."/>
            <person name="Pacheco R."/>
            <person name="Padilla G."/>
            <person name="Ferreira P."/>
            <person name="Barriuso J."/>
            <person name="Kellner H."/>
            <person name="Castanera R."/>
            <person name="Alfaro M."/>
            <person name="Ramirez L."/>
            <person name="Pisabarro A.G."/>
            <person name="Kuo A."/>
            <person name="Tritt A."/>
            <person name="Lipzen A."/>
            <person name="He G."/>
            <person name="Yan M."/>
            <person name="Ng V."/>
            <person name="Cullen D."/>
            <person name="Martin F."/>
            <person name="Rosso M.-N."/>
            <person name="Henrissat B."/>
            <person name="Hibbett D."/>
            <person name="Martinez A.T."/>
            <person name="Grigoriev I.V."/>
        </authorList>
    </citation>
    <scope>NUCLEOTIDE SEQUENCE</scope>
    <source>
        <strain evidence="2">AH 44721</strain>
    </source>
</reference>
<proteinExistence type="predicted"/>
<name>A0A9P5NB18_GYMJU</name>
<protein>
    <submittedName>
        <fullName evidence="2">Uncharacterized protein</fullName>
    </submittedName>
</protein>
<evidence type="ECO:0000313" key="3">
    <source>
        <dbReference type="Proteomes" id="UP000724874"/>
    </source>
</evidence>
<evidence type="ECO:0000256" key="1">
    <source>
        <dbReference type="SAM" id="MobiDB-lite"/>
    </source>
</evidence>
<feature type="compositionally biased region" description="Polar residues" evidence="1">
    <location>
        <begin position="11"/>
        <end position="20"/>
    </location>
</feature>